<evidence type="ECO:0000313" key="1">
    <source>
        <dbReference type="EMBL" id="CAH7669152.1"/>
    </source>
</evidence>
<sequence length="71" mass="8154">MKPLVRFLCNTDKQIPKTEEVKIMNIDEIGGKSNIFTYHSGIDDPQKAKVEEYFEKSVVKYKPPKAKPKAN</sequence>
<proteinExistence type="predicted"/>
<protein>
    <submittedName>
        <fullName evidence="1">Uncharacterized protein</fullName>
    </submittedName>
</protein>
<name>A0AAV0AMF0_PHAPC</name>
<evidence type="ECO:0000313" key="2">
    <source>
        <dbReference type="Proteomes" id="UP001153365"/>
    </source>
</evidence>
<comment type="caution">
    <text evidence="1">The sequence shown here is derived from an EMBL/GenBank/DDBJ whole genome shotgun (WGS) entry which is preliminary data.</text>
</comment>
<dbReference type="EMBL" id="CALTRL010000660">
    <property type="protein sequence ID" value="CAH7669152.1"/>
    <property type="molecule type" value="Genomic_DNA"/>
</dbReference>
<organism evidence="1 2">
    <name type="scientific">Phakopsora pachyrhizi</name>
    <name type="common">Asian soybean rust disease fungus</name>
    <dbReference type="NCBI Taxonomy" id="170000"/>
    <lineage>
        <taxon>Eukaryota</taxon>
        <taxon>Fungi</taxon>
        <taxon>Dikarya</taxon>
        <taxon>Basidiomycota</taxon>
        <taxon>Pucciniomycotina</taxon>
        <taxon>Pucciniomycetes</taxon>
        <taxon>Pucciniales</taxon>
        <taxon>Phakopsoraceae</taxon>
        <taxon>Phakopsora</taxon>
    </lineage>
</organism>
<accession>A0AAV0AMF0</accession>
<dbReference type="Proteomes" id="UP001153365">
    <property type="component" value="Unassembled WGS sequence"/>
</dbReference>
<dbReference type="AlphaFoldDB" id="A0AAV0AMF0"/>
<gene>
    <name evidence="1" type="ORF">PPACK8108_LOCUS3719</name>
</gene>
<reference evidence="1" key="1">
    <citation type="submission" date="2022-06" db="EMBL/GenBank/DDBJ databases">
        <authorList>
            <consortium name="SYNGENTA / RWTH Aachen University"/>
        </authorList>
    </citation>
    <scope>NUCLEOTIDE SEQUENCE</scope>
</reference>
<keyword evidence="2" id="KW-1185">Reference proteome</keyword>